<organism evidence="2 3">
    <name type="scientific">Ilyodon furcidens</name>
    <name type="common">goldbreast splitfin</name>
    <dbReference type="NCBI Taxonomy" id="33524"/>
    <lineage>
        <taxon>Eukaryota</taxon>
        <taxon>Metazoa</taxon>
        <taxon>Chordata</taxon>
        <taxon>Craniata</taxon>
        <taxon>Vertebrata</taxon>
        <taxon>Euteleostomi</taxon>
        <taxon>Actinopterygii</taxon>
        <taxon>Neopterygii</taxon>
        <taxon>Teleostei</taxon>
        <taxon>Neoteleostei</taxon>
        <taxon>Acanthomorphata</taxon>
        <taxon>Ovalentaria</taxon>
        <taxon>Atherinomorphae</taxon>
        <taxon>Cyprinodontiformes</taxon>
        <taxon>Goodeidae</taxon>
        <taxon>Ilyodon</taxon>
    </lineage>
</organism>
<protein>
    <submittedName>
        <fullName evidence="2">Uncharacterized protein</fullName>
    </submittedName>
</protein>
<sequence length="77" mass="9103">MEEKRGRDHTQTRSPPTHNEGGEYYRRKTERSTEDQTYNQLGRRRGERRKGAAGKWMVKKEGESHIVHRVPDNVLLN</sequence>
<name>A0ABV0T891_9TELE</name>
<feature type="region of interest" description="Disordered" evidence="1">
    <location>
        <begin position="1"/>
        <end position="58"/>
    </location>
</feature>
<evidence type="ECO:0000313" key="3">
    <source>
        <dbReference type="Proteomes" id="UP001482620"/>
    </source>
</evidence>
<proteinExistence type="predicted"/>
<gene>
    <name evidence="2" type="ORF">ILYODFUR_010585</name>
</gene>
<comment type="caution">
    <text evidence="2">The sequence shown here is derived from an EMBL/GenBank/DDBJ whole genome shotgun (WGS) entry which is preliminary data.</text>
</comment>
<reference evidence="2 3" key="1">
    <citation type="submission" date="2021-06" db="EMBL/GenBank/DDBJ databases">
        <authorList>
            <person name="Palmer J.M."/>
        </authorList>
    </citation>
    <scope>NUCLEOTIDE SEQUENCE [LARGE SCALE GENOMIC DNA]</scope>
    <source>
        <strain evidence="3">if_2019</strain>
        <tissue evidence="2">Muscle</tissue>
    </source>
</reference>
<evidence type="ECO:0000313" key="2">
    <source>
        <dbReference type="EMBL" id="MEQ2228605.1"/>
    </source>
</evidence>
<dbReference type="Proteomes" id="UP001482620">
    <property type="component" value="Unassembled WGS sequence"/>
</dbReference>
<feature type="compositionally biased region" description="Basic and acidic residues" evidence="1">
    <location>
        <begin position="1"/>
        <end position="11"/>
    </location>
</feature>
<dbReference type="EMBL" id="JAHRIQ010023943">
    <property type="protein sequence ID" value="MEQ2228605.1"/>
    <property type="molecule type" value="Genomic_DNA"/>
</dbReference>
<feature type="compositionally biased region" description="Basic and acidic residues" evidence="1">
    <location>
        <begin position="20"/>
        <end position="34"/>
    </location>
</feature>
<evidence type="ECO:0000256" key="1">
    <source>
        <dbReference type="SAM" id="MobiDB-lite"/>
    </source>
</evidence>
<keyword evidence="3" id="KW-1185">Reference proteome</keyword>
<accession>A0ABV0T891</accession>
<feature type="compositionally biased region" description="Basic residues" evidence="1">
    <location>
        <begin position="42"/>
        <end position="52"/>
    </location>
</feature>